<dbReference type="InterPro" id="IPR023214">
    <property type="entry name" value="HAD_sf"/>
</dbReference>
<keyword evidence="3" id="KW-0378">Hydrolase</keyword>
<dbReference type="SUPFAM" id="SSF56784">
    <property type="entry name" value="HAD-like"/>
    <property type="match status" value="1"/>
</dbReference>
<evidence type="ECO:0000313" key="3">
    <source>
        <dbReference type="EMBL" id="MCF6377805.1"/>
    </source>
</evidence>
<dbReference type="RefSeq" id="WP_236401524.1">
    <property type="nucleotide sequence ID" value="NZ_JAKJHZ010000005.1"/>
</dbReference>
<dbReference type="InterPro" id="IPR006357">
    <property type="entry name" value="HAD-SF_hydro_IIA"/>
</dbReference>
<gene>
    <name evidence="3" type="ORF">L2K70_09320</name>
</gene>
<dbReference type="EMBL" id="JAKJHZ010000005">
    <property type="protein sequence ID" value="MCF6377805.1"/>
    <property type="molecule type" value="Genomic_DNA"/>
</dbReference>
<dbReference type="InterPro" id="IPR036412">
    <property type="entry name" value="HAD-like_sf"/>
</dbReference>
<comment type="caution">
    <text evidence="3">The sequence shown here is derived from an EMBL/GenBank/DDBJ whole genome shotgun (WGS) entry which is preliminary data.</text>
</comment>
<name>A0ABS9H9B0_9ACTN</name>
<accession>A0ABS9H9B0</accession>
<evidence type="ECO:0000259" key="2">
    <source>
        <dbReference type="PROSITE" id="PS50801"/>
    </source>
</evidence>
<feature type="region of interest" description="Disordered" evidence="1">
    <location>
        <begin position="319"/>
        <end position="340"/>
    </location>
</feature>
<keyword evidence="4" id="KW-1185">Reference proteome</keyword>
<evidence type="ECO:0000313" key="4">
    <source>
        <dbReference type="Proteomes" id="UP001201161"/>
    </source>
</evidence>
<protein>
    <submittedName>
        <fullName evidence="3">HAD-IIA family hydrolase</fullName>
    </submittedName>
</protein>
<organism evidence="3 4">
    <name type="scientific">Nocardioides potassii</name>
    <dbReference type="NCBI Taxonomy" id="2911371"/>
    <lineage>
        <taxon>Bacteria</taxon>
        <taxon>Bacillati</taxon>
        <taxon>Actinomycetota</taxon>
        <taxon>Actinomycetes</taxon>
        <taxon>Propionibacteriales</taxon>
        <taxon>Nocardioidaceae</taxon>
        <taxon>Nocardioides</taxon>
    </lineage>
</organism>
<dbReference type="PROSITE" id="PS50801">
    <property type="entry name" value="STAS"/>
    <property type="match status" value="1"/>
</dbReference>
<sequence length="340" mass="35456">MLEESTTPLAEAHDLVMFDLDGVVYVGDTGIEGVPEQIDRLRSTGAHVAFVTNNASRTPDKVAEKLVGVGVSASPEDVVTSAQAAARVLLEEHGEGARILVLGGEGLRVALGEAGLEPVDDPDGAVALASGYGPDVRWRDIMRAATLVRDGLPYVASNTDMTIPTPYGLAPGHGVLVHTISGFAGVEPTVAGKPEKPLMEETVRRVGGERPLMVGDRLDTDIEGAHAIDAPSLLVLTGVSWLEDLVAATPGLRPSYISPTLEGLFEPHPVPGRTDDGAVELGGWTARVDDGRLSVDGGGSDADWWRVVATAGWLHLDSSGTPVDLGDTTPPGPVRRLGAE</sequence>
<dbReference type="Pfam" id="PF13242">
    <property type="entry name" value="Hydrolase_like"/>
    <property type="match status" value="1"/>
</dbReference>
<dbReference type="InterPro" id="IPR002645">
    <property type="entry name" value="STAS_dom"/>
</dbReference>
<dbReference type="Proteomes" id="UP001201161">
    <property type="component" value="Unassembled WGS sequence"/>
</dbReference>
<dbReference type="PANTHER" id="PTHR19288">
    <property type="entry name" value="4-NITROPHENYLPHOSPHATASE-RELATED"/>
    <property type="match status" value="1"/>
</dbReference>
<dbReference type="GO" id="GO:0016787">
    <property type="term" value="F:hydrolase activity"/>
    <property type="evidence" value="ECO:0007669"/>
    <property type="project" value="UniProtKB-KW"/>
</dbReference>
<proteinExistence type="predicted"/>
<dbReference type="Gene3D" id="3.40.50.1000">
    <property type="entry name" value="HAD superfamily/HAD-like"/>
    <property type="match status" value="2"/>
</dbReference>
<dbReference type="PANTHER" id="PTHR19288:SF95">
    <property type="entry name" value="D-GLYCEROL 3-PHOSPHATE PHOSPHATASE"/>
    <property type="match status" value="1"/>
</dbReference>
<evidence type="ECO:0000256" key="1">
    <source>
        <dbReference type="SAM" id="MobiDB-lite"/>
    </source>
</evidence>
<dbReference type="Pfam" id="PF13344">
    <property type="entry name" value="Hydrolase_6"/>
    <property type="match status" value="1"/>
</dbReference>
<reference evidence="3 4" key="1">
    <citation type="submission" date="2022-01" db="EMBL/GenBank/DDBJ databases">
        <title>Nocardioides sp. nov., an actinomycete isolated from mining soil.</title>
        <authorList>
            <person name="Liu L."/>
        </authorList>
    </citation>
    <scope>NUCLEOTIDE SEQUENCE [LARGE SCALE GENOMIC DNA]</scope>
    <source>
        <strain evidence="3 4">KLBMP 9356</strain>
    </source>
</reference>
<feature type="domain" description="STAS" evidence="2">
    <location>
        <begin position="1"/>
        <end position="89"/>
    </location>
</feature>
<dbReference type="NCBIfam" id="TIGR01460">
    <property type="entry name" value="HAD-SF-IIA"/>
    <property type="match status" value="1"/>
</dbReference>